<accession>A0A4Q1BLY7</accession>
<evidence type="ECO:0000313" key="2">
    <source>
        <dbReference type="EMBL" id="RXK38816.1"/>
    </source>
</evidence>
<feature type="compositionally biased region" description="Polar residues" evidence="1">
    <location>
        <begin position="967"/>
        <end position="993"/>
    </location>
</feature>
<feature type="compositionally biased region" description="Basic and acidic residues" evidence="1">
    <location>
        <begin position="1128"/>
        <end position="1138"/>
    </location>
</feature>
<dbReference type="Proteomes" id="UP000289152">
    <property type="component" value="Unassembled WGS sequence"/>
</dbReference>
<evidence type="ECO:0000313" key="3">
    <source>
        <dbReference type="Proteomes" id="UP000289152"/>
    </source>
</evidence>
<feature type="compositionally biased region" description="Low complexity" evidence="1">
    <location>
        <begin position="52"/>
        <end position="69"/>
    </location>
</feature>
<feature type="compositionally biased region" description="Basic and acidic residues" evidence="1">
    <location>
        <begin position="661"/>
        <end position="674"/>
    </location>
</feature>
<dbReference type="OrthoDB" id="2536714at2759"/>
<feature type="region of interest" description="Disordered" evidence="1">
    <location>
        <begin position="1113"/>
        <end position="1138"/>
    </location>
</feature>
<dbReference type="EMBL" id="SDIL01000041">
    <property type="protein sequence ID" value="RXK38816.1"/>
    <property type="molecule type" value="Genomic_DNA"/>
</dbReference>
<organism evidence="2 3">
    <name type="scientific">Tremella mesenterica</name>
    <name type="common">Jelly fungus</name>
    <dbReference type="NCBI Taxonomy" id="5217"/>
    <lineage>
        <taxon>Eukaryota</taxon>
        <taxon>Fungi</taxon>
        <taxon>Dikarya</taxon>
        <taxon>Basidiomycota</taxon>
        <taxon>Agaricomycotina</taxon>
        <taxon>Tremellomycetes</taxon>
        <taxon>Tremellales</taxon>
        <taxon>Tremellaceae</taxon>
        <taxon>Tremella</taxon>
    </lineage>
</organism>
<feature type="region of interest" description="Disordered" evidence="1">
    <location>
        <begin position="940"/>
        <end position="1010"/>
    </location>
</feature>
<protein>
    <submittedName>
        <fullName evidence="2">Uncharacterized protein</fullName>
    </submittedName>
</protein>
<feature type="region of interest" description="Disordered" evidence="1">
    <location>
        <begin position="751"/>
        <end position="805"/>
    </location>
</feature>
<feature type="compositionally biased region" description="Polar residues" evidence="1">
    <location>
        <begin position="388"/>
        <end position="398"/>
    </location>
</feature>
<feature type="compositionally biased region" description="Basic and acidic residues" evidence="1">
    <location>
        <begin position="1263"/>
        <end position="1285"/>
    </location>
</feature>
<feature type="compositionally biased region" description="Low complexity" evidence="1">
    <location>
        <begin position="20"/>
        <end position="37"/>
    </location>
</feature>
<comment type="caution">
    <text evidence="2">The sequence shown here is derived from an EMBL/GenBank/DDBJ whole genome shotgun (WGS) entry which is preliminary data.</text>
</comment>
<proteinExistence type="predicted"/>
<sequence length="1316" mass="143111">MACATSVIPHSSIPARRKSTSSTTTSTKSSCSSLRSITIEKSRPASPRESRPSSSAQSYGRTSTSSGRSKFASYPAPSIDSTISPPFSPSRAAPYTSFASTGAVPVASQLPSPIIPDISQAPYEPQDPPRSRVGYVSFDQILSEAGFQHTRIVTPESEKRSRRILQFSDTDEGRDGPPDLPHADIATHVNWHRSHDLMRYAVYKHERAEAERMAKTSQDEEQSWVGWRDRIFGLQGPEPSPKGEKKFRATAKAMPDIGLGLNKGGEGIRRVQSSNSIRSRKEGMADRGSSVSNIADDSDKNVDVKLKMGVVRSGTPVSPGMSDDASTIRPLGGKHVLAESRSKENISLNSSRETPVRTRSEEKVKRWVVGVQDSPSSRPRSPLGLSDFVSSPQRSDGSSAIAVKGKGLRGPLGPALDLVERPSFPTMESNDSQLTIKHFISKSSPLIRLYSNEDIYLSRVGNGAEPPIKGTIEAKPQDEVSGEYVQEDFDEISMAIDGDELCTEDDEDVFTDFDKDSFRLPTSASAPTSAFVSRYAWDGTGAVFSSTPPASGDTSGGNDSSFEQSMIAYKSYDSSHRSMTGEPDGCSLFQESMEDHPEEILERVEMNETTEGKRPKVLKPEQSGEGSPSLRKFKSWHFPLRSSKVDSSPSSPLPLLPLSLPRHDQTYSDQDRSDLSLLHGPASSSRSSTRTTSSQITASSLDQRKQTSEPDLEDDGYGLGTSYGYQPIPAEYGLDVDDAAYDDLLQEINSYKGSSDSTESESADDTLDTGALSRTNPSESADRKQRGTKGDRPVNGSSESDMGNLTRRVMKDAVEYDTFDSPSSEHSPLPPVDDVTSDATPSKVEPVAEGNLPIVRKYADRPAKLLQKYQSQPALVKKKTWADSLREGFSHLGYPIYPAVPAANLGQDTILTKESKFKLSAPAAAEAKVTMYPVMCDTTSSSPTVEKFRPEPIAARPPRSHPDPSAFASNPAFTSSVQPNVTSHPKNTTTGVSIGSRDTRDTSASGEDGYSVGIVGSSLLRARKSLASITTALTSFTSAASTSLVGKDPKEQGTFLAPQNMWYTDGRLYRGWLPSEGQSDESMRFELDSPHRRNLGFTREPSVPGDGFFYPSPTKPLDQLSTNGKPTTTERKLTPKRQQSIERLKHQLTWGVKSSSEDIPEVPVIPDRFRKSFIKPSTPSKNIIPTTPTTSTTFMMTTSHMTTPSKTSHPHSTSSYEYPSEHISSSQPTSTPETQKTPTSKMTTHGGLTKVPSLVLMSPGACEEGRPGREIVLDGPEWEPKDPKVRKIRKRGSKRGGRRKAKVNGPSGQELTVEGL</sequence>
<feature type="compositionally biased region" description="Acidic residues" evidence="1">
    <location>
        <begin position="758"/>
        <end position="767"/>
    </location>
</feature>
<reference evidence="2 3" key="1">
    <citation type="submission" date="2016-06" db="EMBL/GenBank/DDBJ databases">
        <title>Evolution of pathogenesis and genome organization in the Tremellales.</title>
        <authorList>
            <person name="Cuomo C."/>
            <person name="Litvintseva A."/>
            <person name="Heitman J."/>
            <person name="Chen Y."/>
            <person name="Sun S."/>
            <person name="Springer D."/>
            <person name="Dromer F."/>
            <person name="Young S."/>
            <person name="Zeng Q."/>
            <person name="Chapman S."/>
            <person name="Gujja S."/>
            <person name="Saif S."/>
            <person name="Birren B."/>
        </authorList>
    </citation>
    <scope>NUCLEOTIDE SEQUENCE [LARGE SCALE GENOMIC DNA]</scope>
    <source>
        <strain evidence="2 3">ATCC 28783</strain>
    </source>
</reference>
<feature type="compositionally biased region" description="Low complexity" evidence="1">
    <location>
        <begin position="1199"/>
        <end position="1215"/>
    </location>
</feature>
<feature type="compositionally biased region" description="Basic and acidic residues" evidence="1">
    <location>
        <begin position="780"/>
        <end position="792"/>
    </location>
</feature>
<feature type="compositionally biased region" description="Basic and acidic residues" evidence="1">
    <location>
        <begin position="605"/>
        <end position="614"/>
    </location>
</feature>
<feature type="compositionally biased region" description="Low complexity" evidence="1">
    <location>
        <begin position="1224"/>
        <end position="1241"/>
    </location>
</feature>
<feature type="region of interest" description="Disordered" evidence="1">
    <location>
        <begin position="1199"/>
        <end position="1316"/>
    </location>
</feature>
<dbReference type="InParanoid" id="A0A4Q1BLY7"/>
<feature type="region of interest" description="Disordered" evidence="1">
    <location>
        <begin position="605"/>
        <end position="730"/>
    </location>
</feature>
<evidence type="ECO:0000256" key="1">
    <source>
        <dbReference type="SAM" id="MobiDB-lite"/>
    </source>
</evidence>
<feature type="region of interest" description="Disordered" evidence="1">
    <location>
        <begin position="1"/>
        <end position="96"/>
    </location>
</feature>
<feature type="region of interest" description="Disordered" evidence="1">
    <location>
        <begin position="258"/>
        <end position="296"/>
    </location>
</feature>
<feature type="compositionally biased region" description="Basic residues" evidence="1">
    <location>
        <begin position="1286"/>
        <end position="1302"/>
    </location>
</feature>
<feature type="region of interest" description="Disordered" evidence="1">
    <location>
        <begin position="109"/>
        <end position="132"/>
    </location>
</feature>
<feature type="compositionally biased region" description="Basic and acidic residues" evidence="1">
    <location>
        <begin position="38"/>
        <end position="51"/>
    </location>
</feature>
<feature type="compositionally biased region" description="Basic and acidic residues" evidence="1">
    <location>
        <begin position="354"/>
        <end position="365"/>
    </location>
</feature>
<gene>
    <name evidence="2" type="ORF">M231_03871</name>
</gene>
<keyword evidence="3" id="KW-1185">Reference proteome</keyword>
<feature type="compositionally biased region" description="Low complexity" evidence="1">
    <location>
        <begin position="682"/>
        <end position="700"/>
    </location>
</feature>
<name>A0A4Q1BLY7_TREME</name>
<feature type="region of interest" description="Disordered" evidence="1">
    <location>
        <begin position="336"/>
        <end position="406"/>
    </location>
</feature>
<feature type="region of interest" description="Disordered" evidence="1">
    <location>
        <begin position="817"/>
        <end position="848"/>
    </location>
</feature>